<dbReference type="Proteomes" id="UP000004728">
    <property type="component" value="Unassembled WGS sequence"/>
</dbReference>
<dbReference type="EMBL" id="AEWJ01000054">
    <property type="protein sequence ID" value="EGD57775.1"/>
    <property type="molecule type" value="Genomic_DNA"/>
</dbReference>
<dbReference type="RefSeq" id="WP_008070900.1">
    <property type="nucleotide sequence ID" value="NZ_AQWK01000008.1"/>
</dbReference>
<proteinExistence type="predicted"/>
<protein>
    <submittedName>
        <fullName evidence="3">Putative transmembrane anti-sigma factor</fullName>
    </submittedName>
</protein>
<evidence type="ECO:0000256" key="1">
    <source>
        <dbReference type="SAM" id="Phobius"/>
    </source>
</evidence>
<organism evidence="3 4">
    <name type="scientific">Novosphingobium nitrogenifigens DSM 19370</name>
    <dbReference type="NCBI Taxonomy" id="983920"/>
    <lineage>
        <taxon>Bacteria</taxon>
        <taxon>Pseudomonadati</taxon>
        <taxon>Pseudomonadota</taxon>
        <taxon>Alphaproteobacteria</taxon>
        <taxon>Sphingomonadales</taxon>
        <taxon>Sphingomonadaceae</taxon>
        <taxon>Novosphingobium</taxon>
    </lineage>
</organism>
<dbReference type="InterPro" id="IPR027383">
    <property type="entry name" value="Znf_put"/>
</dbReference>
<accession>F1ZCE3</accession>
<dbReference type="STRING" id="983920.Y88_3101"/>
<dbReference type="eggNOG" id="COG5662">
    <property type="taxonomic scope" value="Bacteria"/>
</dbReference>
<dbReference type="InterPro" id="IPR041916">
    <property type="entry name" value="Anti_sigma_zinc_sf"/>
</dbReference>
<dbReference type="Pfam" id="PF13490">
    <property type="entry name" value="zf-HC2"/>
    <property type="match status" value="1"/>
</dbReference>
<feature type="transmembrane region" description="Helical" evidence="1">
    <location>
        <begin position="91"/>
        <end position="113"/>
    </location>
</feature>
<keyword evidence="1 3" id="KW-0812">Transmembrane</keyword>
<evidence type="ECO:0000313" key="3">
    <source>
        <dbReference type="EMBL" id="EGD57775.1"/>
    </source>
</evidence>
<evidence type="ECO:0000313" key="4">
    <source>
        <dbReference type="Proteomes" id="UP000004728"/>
    </source>
</evidence>
<sequence>MTDTPIPCADKLLALHAFADSELDALTTVAIEEHLRTCAGCRAALEKIEATRALLSRTSLRHQAPGALRESILAEVAPRAGQNRKSRRAGVAPWLGGGVIGALAASLALLLAVPDMAEPGLSDAFVDGQIRSLQGAHLVDVETSDRHTVKPWFNGRITYAPPVVDLRDAGFPLVGGRLDVVERENVAVLVYRRRLHCINLFIRPMPRLASPFAGETHRAGYNLVRWSSGGLEFWAVSDLASSELQEFRRNFERESR</sequence>
<keyword evidence="4" id="KW-1185">Reference proteome</keyword>
<dbReference type="InParanoid" id="F1ZCE3"/>
<dbReference type="AlphaFoldDB" id="F1ZCE3"/>
<reference evidence="3 4" key="1">
    <citation type="journal article" date="2012" name="J. Bacteriol.">
        <title>Draft Genome Sequence of Novosphingobium nitrogenifigens Y88T.</title>
        <authorList>
            <person name="Strabala T.J."/>
            <person name="Macdonald L."/>
            <person name="Liu V."/>
            <person name="Smit A.M."/>
        </authorList>
    </citation>
    <scope>NUCLEOTIDE SEQUENCE [LARGE SCALE GENOMIC DNA]</scope>
    <source>
        <strain evidence="3 4">DSM 19370</strain>
    </source>
</reference>
<evidence type="ECO:0000259" key="2">
    <source>
        <dbReference type="Pfam" id="PF13490"/>
    </source>
</evidence>
<dbReference type="HOGENOM" id="CLU_058379_0_0_5"/>
<keyword evidence="1" id="KW-1133">Transmembrane helix</keyword>
<comment type="caution">
    <text evidence="3">The sequence shown here is derived from an EMBL/GenBank/DDBJ whole genome shotgun (WGS) entry which is preliminary data.</text>
</comment>
<dbReference type="OrthoDB" id="7549755at2"/>
<feature type="domain" description="Putative zinc-finger" evidence="2">
    <location>
        <begin position="14"/>
        <end position="42"/>
    </location>
</feature>
<gene>
    <name evidence="3" type="ORF">Y88_3101</name>
</gene>
<keyword evidence="1" id="KW-0472">Membrane</keyword>
<name>F1ZCE3_9SPHN</name>
<dbReference type="Gene3D" id="1.10.10.1320">
    <property type="entry name" value="Anti-sigma factor, zinc-finger domain"/>
    <property type="match status" value="1"/>
</dbReference>